<dbReference type="Proteomes" id="UP000014254">
    <property type="component" value="Unassembled WGS sequence"/>
</dbReference>
<gene>
    <name evidence="1" type="ORF">HMPREF1544_06436</name>
</gene>
<dbReference type="VEuPathDB" id="FungiDB:HMPREF1544_06436"/>
<name>S2JVC0_MUCC1</name>
<evidence type="ECO:0000313" key="2">
    <source>
        <dbReference type="Proteomes" id="UP000014254"/>
    </source>
</evidence>
<evidence type="ECO:0000313" key="1">
    <source>
        <dbReference type="EMBL" id="EPB86738.1"/>
    </source>
</evidence>
<dbReference type="AlphaFoldDB" id="S2JVC0"/>
<accession>S2JVC0</accession>
<dbReference type="EMBL" id="KE123982">
    <property type="protein sequence ID" value="EPB86738.1"/>
    <property type="molecule type" value="Genomic_DNA"/>
</dbReference>
<protein>
    <submittedName>
        <fullName evidence="1">Uncharacterized protein</fullName>
    </submittedName>
</protein>
<dbReference type="OrthoDB" id="2095648at2759"/>
<reference evidence="2" key="1">
    <citation type="submission" date="2013-05" db="EMBL/GenBank/DDBJ databases">
        <title>The Genome sequence of Mucor circinelloides f. circinelloides 1006PhL.</title>
        <authorList>
            <consortium name="The Broad Institute Genomics Platform"/>
            <person name="Cuomo C."/>
            <person name="Earl A."/>
            <person name="Findley K."/>
            <person name="Lee S.C."/>
            <person name="Walker B."/>
            <person name="Young S."/>
            <person name="Zeng Q."/>
            <person name="Gargeya S."/>
            <person name="Fitzgerald M."/>
            <person name="Haas B."/>
            <person name="Abouelleil A."/>
            <person name="Allen A.W."/>
            <person name="Alvarado L."/>
            <person name="Arachchi H.M."/>
            <person name="Berlin A.M."/>
            <person name="Chapman S.B."/>
            <person name="Gainer-Dewar J."/>
            <person name="Goldberg J."/>
            <person name="Griggs A."/>
            <person name="Gujja S."/>
            <person name="Hansen M."/>
            <person name="Howarth C."/>
            <person name="Imamovic A."/>
            <person name="Ireland A."/>
            <person name="Larimer J."/>
            <person name="McCowan C."/>
            <person name="Murphy C."/>
            <person name="Pearson M."/>
            <person name="Poon T.W."/>
            <person name="Priest M."/>
            <person name="Roberts A."/>
            <person name="Saif S."/>
            <person name="Shea T."/>
            <person name="Sisk P."/>
            <person name="Sykes S."/>
            <person name="Wortman J."/>
            <person name="Nusbaum C."/>
            <person name="Birren B."/>
        </authorList>
    </citation>
    <scope>NUCLEOTIDE SEQUENCE [LARGE SCALE GENOMIC DNA]</scope>
    <source>
        <strain evidence="2">1006PhL</strain>
    </source>
</reference>
<proteinExistence type="predicted"/>
<sequence length="98" mass="11225">MDSIILVDDINRSKHEYPNPRSKVDTPTLFHLELTSQETDLYLILRPLYTTSLKGCKEQVEMRSKDLYTIIDISCQSAEAVIISLGHVSHALDVKKYM</sequence>
<organism evidence="1 2">
    <name type="scientific">Mucor circinelloides f. circinelloides (strain 1006PhL)</name>
    <name type="common">Mucormycosis agent</name>
    <name type="synonym">Calyptromyces circinelloides</name>
    <dbReference type="NCBI Taxonomy" id="1220926"/>
    <lineage>
        <taxon>Eukaryota</taxon>
        <taxon>Fungi</taxon>
        <taxon>Fungi incertae sedis</taxon>
        <taxon>Mucoromycota</taxon>
        <taxon>Mucoromycotina</taxon>
        <taxon>Mucoromycetes</taxon>
        <taxon>Mucorales</taxon>
        <taxon>Mucorineae</taxon>
        <taxon>Mucoraceae</taxon>
        <taxon>Mucor</taxon>
    </lineage>
</organism>
<dbReference type="InParanoid" id="S2JVC0"/>
<keyword evidence="2" id="KW-1185">Reference proteome</keyword>